<dbReference type="GO" id="GO:0005886">
    <property type="term" value="C:plasma membrane"/>
    <property type="evidence" value="ECO:0007669"/>
    <property type="project" value="UniProtKB-SubCell"/>
</dbReference>
<dbReference type="Pfam" id="PF04290">
    <property type="entry name" value="DctQ"/>
    <property type="match status" value="1"/>
</dbReference>
<keyword evidence="3" id="KW-1003">Cell membrane</keyword>
<comment type="similarity">
    <text evidence="8">Belongs to the TRAP transporter small permease family.</text>
</comment>
<feature type="transmembrane region" description="Helical" evidence="9">
    <location>
        <begin position="48"/>
        <end position="66"/>
    </location>
</feature>
<reference evidence="12" key="1">
    <citation type="submission" date="2018-08" db="EMBL/GenBank/DDBJ databases">
        <authorList>
            <person name="Grouzdev D.S."/>
            <person name="Krutkina M.S."/>
        </authorList>
    </citation>
    <scope>NUCLEOTIDE SEQUENCE [LARGE SCALE GENOMIC DNA]</scope>
    <source>
        <strain evidence="12">4-11</strain>
    </source>
</reference>
<feature type="domain" description="Tripartite ATP-independent periplasmic transporters DctQ component" evidence="10">
    <location>
        <begin position="25"/>
        <end position="153"/>
    </location>
</feature>
<keyword evidence="5 9" id="KW-0812">Transmembrane</keyword>
<keyword evidence="6 9" id="KW-1133">Transmembrane helix</keyword>
<dbReference type="PANTHER" id="PTHR35011">
    <property type="entry name" value="2,3-DIKETO-L-GULONATE TRAP TRANSPORTER SMALL PERMEASE PROTEIN YIAM"/>
    <property type="match status" value="1"/>
</dbReference>
<feature type="transmembrane region" description="Helical" evidence="9">
    <location>
        <begin position="12"/>
        <end position="36"/>
    </location>
</feature>
<proteinExistence type="inferred from homology"/>
<dbReference type="InterPro" id="IPR007387">
    <property type="entry name" value="TRAP_DctQ"/>
</dbReference>
<gene>
    <name evidence="11" type="ORF">DYP60_09865</name>
</gene>
<comment type="subcellular location">
    <subcellularLocation>
        <location evidence="1">Cell inner membrane</location>
        <topology evidence="1">Multi-pass membrane protein</topology>
    </subcellularLocation>
</comment>
<feature type="transmembrane region" description="Helical" evidence="9">
    <location>
        <begin position="125"/>
        <end position="149"/>
    </location>
</feature>
<evidence type="ECO:0000313" key="11">
    <source>
        <dbReference type="EMBL" id="RFU94494.1"/>
    </source>
</evidence>
<accession>A0A372MFI5</accession>
<dbReference type="EMBL" id="QUWK01000009">
    <property type="protein sequence ID" value="RFU94494.1"/>
    <property type="molecule type" value="Genomic_DNA"/>
</dbReference>
<evidence type="ECO:0000256" key="5">
    <source>
        <dbReference type="ARBA" id="ARBA00022692"/>
    </source>
</evidence>
<evidence type="ECO:0000256" key="8">
    <source>
        <dbReference type="ARBA" id="ARBA00038436"/>
    </source>
</evidence>
<evidence type="ECO:0000256" key="9">
    <source>
        <dbReference type="SAM" id="Phobius"/>
    </source>
</evidence>
<keyword evidence="12" id="KW-1185">Reference proteome</keyword>
<keyword evidence="4" id="KW-0997">Cell inner membrane</keyword>
<dbReference type="PANTHER" id="PTHR35011:SF4">
    <property type="entry name" value="SLL1102 PROTEIN"/>
    <property type="match status" value="1"/>
</dbReference>
<evidence type="ECO:0000259" key="10">
    <source>
        <dbReference type="Pfam" id="PF04290"/>
    </source>
</evidence>
<evidence type="ECO:0000313" key="12">
    <source>
        <dbReference type="Proteomes" id="UP000264002"/>
    </source>
</evidence>
<comment type="caution">
    <text evidence="11">The sequence shown here is derived from an EMBL/GenBank/DDBJ whole genome shotgun (WGS) entry which is preliminary data.</text>
</comment>
<protein>
    <submittedName>
        <fullName evidence="11">TRAP transporter small permease</fullName>
    </submittedName>
</protein>
<dbReference type="Proteomes" id="UP000264002">
    <property type="component" value="Unassembled WGS sequence"/>
</dbReference>
<name>A0A372MFI5_9SPIR</name>
<evidence type="ECO:0000256" key="4">
    <source>
        <dbReference type="ARBA" id="ARBA00022519"/>
    </source>
</evidence>
<reference evidence="11 12" key="2">
    <citation type="submission" date="2018-09" db="EMBL/GenBank/DDBJ databases">
        <title>Genome of Sphaerochaeta halotolerans strain 4-11.</title>
        <authorList>
            <person name="Nazina T.N."/>
            <person name="Sokolova D.S."/>
        </authorList>
    </citation>
    <scope>NUCLEOTIDE SEQUENCE [LARGE SCALE GENOMIC DNA]</scope>
    <source>
        <strain evidence="11 12">4-11</strain>
    </source>
</reference>
<sequence>MHQAVKKVLSNFELIIASAAIIVTTALVMLNVFTRYFLRTGIYWTEEVATACFVWSVFIGAAAAYKHRAHVGVDMLGNLCPPKTKKAITIIVDFVLLLINGYITYIAVIYISLSYKKPTPVLGISTAYISSSILVSFALTTIYSVYFLIKDIRQPATGGTT</sequence>
<evidence type="ECO:0000256" key="2">
    <source>
        <dbReference type="ARBA" id="ARBA00022448"/>
    </source>
</evidence>
<keyword evidence="7 9" id="KW-0472">Membrane</keyword>
<evidence type="ECO:0000256" key="7">
    <source>
        <dbReference type="ARBA" id="ARBA00023136"/>
    </source>
</evidence>
<feature type="transmembrane region" description="Helical" evidence="9">
    <location>
        <begin position="87"/>
        <end position="113"/>
    </location>
</feature>
<dbReference type="RefSeq" id="WP_117330831.1">
    <property type="nucleotide sequence ID" value="NZ_QUWK01000009.1"/>
</dbReference>
<keyword evidence="2" id="KW-0813">Transport</keyword>
<dbReference type="InterPro" id="IPR055348">
    <property type="entry name" value="DctQ"/>
</dbReference>
<organism evidence="11 12">
    <name type="scientific">Sphaerochaeta halotolerans</name>
    <dbReference type="NCBI Taxonomy" id="2293840"/>
    <lineage>
        <taxon>Bacteria</taxon>
        <taxon>Pseudomonadati</taxon>
        <taxon>Spirochaetota</taxon>
        <taxon>Spirochaetia</taxon>
        <taxon>Spirochaetales</taxon>
        <taxon>Sphaerochaetaceae</taxon>
        <taxon>Sphaerochaeta</taxon>
    </lineage>
</organism>
<evidence type="ECO:0000256" key="3">
    <source>
        <dbReference type="ARBA" id="ARBA00022475"/>
    </source>
</evidence>
<evidence type="ECO:0000256" key="1">
    <source>
        <dbReference type="ARBA" id="ARBA00004429"/>
    </source>
</evidence>
<evidence type="ECO:0000256" key="6">
    <source>
        <dbReference type="ARBA" id="ARBA00022989"/>
    </source>
</evidence>
<dbReference type="AlphaFoldDB" id="A0A372MFI5"/>